<dbReference type="eggNOG" id="KOG0964">
    <property type="taxonomic scope" value="Eukaryota"/>
</dbReference>
<feature type="domain" description="SMC hinge" evidence="11">
    <location>
        <begin position="524"/>
        <end position="638"/>
    </location>
</feature>
<dbReference type="InterPro" id="IPR027417">
    <property type="entry name" value="P-loop_NTPase"/>
</dbReference>
<feature type="compositionally biased region" description="Acidic residues" evidence="10">
    <location>
        <begin position="1072"/>
        <end position="1082"/>
    </location>
</feature>
<dbReference type="KEGG" id="cdu:CD36_82710"/>
<evidence type="ECO:0000313" key="12">
    <source>
        <dbReference type="CGD" id="CAL0000170094"/>
    </source>
</evidence>
<evidence type="ECO:0000313" key="14">
    <source>
        <dbReference type="Proteomes" id="UP000002605"/>
    </source>
</evidence>
<protein>
    <recommendedName>
        <fullName evidence="8">Structural maintenance of chromosomes protein</fullName>
    </recommendedName>
</protein>
<keyword evidence="4" id="KW-0498">Mitosis</keyword>
<dbReference type="InterPro" id="IPR003395">
    <property type="entry name" value="RecF/RecN/SMC_N"/>
</dbReference>
<dbReference type="GO" id="GO:0051301">
    <property type="term" value="P:cell division"/>
    <property type="evidence" value="ECO:0007669"/>
    <property type="project" value="UniProtKB-KW"/>
</dbReference>
<name>B9WDN4_CANDC</name>
<feature type="coiled-coil region" evidence="9">
    <location>
        <begin position="674"/>
        <end position="913"/>
    </location>
</feature>
<evidence type="ECO:0000256" key="9">
    <source>
        <dbReference type="SAM" id="Coils"/>
    </source>
</evidence>
<dbReference type="GO" id="GO:0005524">
    <property type="term" value="F:ATP binding"/>
    <property type="evidence" value="ECO:0007669"/>
    <property type="project" value="InterPro"/>
</dbReference>
<dbReference type="RefSeq" id="XP_002419201.1">
    <property type="nucleotide sequence ID" value="XM_002419156.1"/>
</dbReference>
<keyword evidence="6 8" id="KW-0539">Nucleus</keyword>
<dbReference type="GO" id="GO:0016887">
    <property type="term" value="F:ATP hydrolysis activity"/>
    <property type="evidence" value="ECO:0007669"/>
    <property type="project" value="InterPro"/>
</dbReference>
<dbReference type="CGD" id="CAL0000170094">
    <property type="gene designation" value="Cd36_82710"/>
</dbReference>
<gene>
    <name evidence="12" type="ordered locus">Cd36_82710</name>
    <name evidence="13" type="ORF">CD36_82710</name>
</gene>
<dbReference type="GO" id="GO:0051276">
    <property type="term" value="P:chromosome organization"/>
    <property type="evidence" value="ECO:0007669"/>
    <property type="project" value="InterPro"/>
</dbReference>
<dbReference type="SMART" id="SM00968">
    <property type="entry name" value="SMC_hinge"/>
    <property type="match status" value="1"/>
</dbReference>
<dbReference type="SUPFAM" id="SSF52540">
    <property type="entry name" value="P-loop containing nucleoside triphosphate hydrolases"/>
    <property type="match status" value="2"/>
</dbReference>
<dbReference type="InterPro" id="IPR024704">
    <property type="entry name" value="SMC"/>
</dbReference>
<dbReference type="GeneID" id="8046684"/>
<evidence type="ECO:0000256" key="2">
    <source>
        <dbReference type="ARBA" id="ARBA00005917"/>
    </source>
</evidence>
<dbReference type="Proteomes" id="UP000002605">
    <property type="component" value="Chromosome 3"/>
</dbReference>
<dbReference type="Gene3D" id="3.30.70.1620">
    <property type="match status" value="1"/>
</dbReference>
<comment type="similarity">
    <text evidence="2">Belongs to the SMC family. SMC3 subfamily.</text>
</comment>
<dbReference type="CDD" id="cd03272">
    <property type="entry name" value="ABC_SMC3_euk"/>
    <property type="match status" value="1"/>
</dbReference>
<evidence type="ECO:0000259" key="11">
    <source>
        <dbReference type="SMART" id="SM00968"/>
    </source>
</evidence>
<evidence type="ECO:0000256" key="4">
    <source>
        <dbReference type="ARBA" id="ARBA00022776"/>
    </source>
</evidence>
<evidence type="ECO:0000256" key="3">
    <source>
        <dbReference type="ARBA" id="ARBA00022618"/>
    </source>
</evidence>
<dbReference type="HOGENOM" id="CLU_001042_5_0_1"/>
<comment type="subcellular location">
    <subcellularLocation>
        <location evidence="1 8">Nucleus</location>
    </subcellularLocation>
</comment>
<keyword evidence="7" id="KW-0131">Cell cycle</keyword>
<dbReference type="OrthoDB" id="431497at2759"/>
<evidence type="ECO:0000256" key="10">
    <source>
        <dbReference type="SAM" id="MobiDB-lite"/>
    </source>
</evidence>
<evidence type="ECO:0000256" key="6">
    <source>
        <dbReference type="ARBA" id="ARBA00023242"/>
    </source>
</evidence>
<dbReference type="VEuPathDB" id="FungiDB:CD36_82710"/>
<dbReference type="Gene3D" id="3.40.50.300">
    <property type="entry name" value="P-loop containing nucleotide triphosphate hydrolases"/>
    <property type="match status" value="2"/>
</dbReference>
<evidence type="ECO:0000313" key="13">
    <source>
        <dbReference type="EMBL" id="CAX42790.1"/>
    </source>
</evidence>
<keyword evidence="3" id="KW-0132">Cell division</keyword>
<dbReference type="InterPro" id="IPR010935">
    <property type="entry name" value="SMC_hinge"/>
</dbReference>
<dbReference type="SUPFAM" id="SSF75553">
    <property type="entry name" value="Smc hinge domain"/>
    <property type="match status" value="1"/>
</dbReference>
<evidence type="ECO:0000256" key="5">
    <source>
        <dbReference type="ARBA" id="ARBA00023054"/>
    </source>
</evidence>
<sequence>MYIKKIIIQGFKTYKNTTTIDLLSPHCNVVVGRNGSGKSNFFAAIRFVLSDAYTHMSREERQGLIHEGSGTVMSAYVEIIFDNADGRFPINKPEISIRRTIGLKKDDYSLDGKSATRSDIMNLLESAGFSRSNPYYIVPQGRITSLTNSKNHERLNLLKEVSGANVFENKLKESMKEMNQSNLKRTRIDETLVSIEERLKDLQIESSDLKNFQKLDKLKKILEFNIFDREYNELNESLEELEEKHQSILQESKQDLIELEKREKLCVELQDSINELKISAKVLKLEKEQSDLDCDQLLKIIAEKEIKLRELSLNNELSKEQYIHINEQIDNLQLEIHQHKQEISHYKPELNKLQQEESNLKQQLLEISSKQRALYSKQNRFSKFINKKDRDSWLNNEIAKLKRQIIDKDQEMRHISNEVKTRESSLEELSESIKKLNDSLNDEEHIKTLANLKTTINDSKQQITQLVDQRKVLWRDEIRLKSVHDSLTNDLTNATNVVNQTMDRAQAQGIAAVKQIAQRLNLSDRVYGTVAELFNVNDKYKTAAEVIAGNSLFHIVVDTDVTAATIMEELIRNKSGRVTFVPLNRIDNIEIEYPDSHENQCLPLIKKLKYNEQVYKAIKHIFGKTLVVSELSKGGELSRKYKLSCITLDGDRVDTRGVLSGGYRDYKNSRIDALKIQARKKQELEKTNRELIKVTEEIESINSRLNKLNNELQLNVRDLDRLSVSKEPIKIELSQLNNKKFNLDQEISSLKSNLHNLQNTKNSIKVNLKQYELELNSEFTQVLTEKEQNELDELSKLAIELESKLDNIVTRSSELDTKISGIESEVINNLQPKLNKYRQQQQQQQKQQQQHEQKNFNSKTTNLEYEELQQELESLHIQLDTSQSRNLQIVENLTKINEEINNCEQELIRANNQQIKIIKNIEKFSKQTNNLLNQKSIKLQMKDDANQKIRQLGVLPEEAFQSNKYDQYNSNQLLYKLNDINQELTKYSHINKKAIEQFNLFNKQKEDLLIRRIDLNNSKSSIENLIINLQQQKNNAIKKSFNQVAKSFKQIFEKLVPRGTGNLIMQKKNDNPDSDNNSDDDIDNYSGVAISVSFNSKNDEQQRIEQLSGGQKSLCAIALIFAIQNCDPAPFYLFDEIDSNLDTQYRISVAKLIYQLSRNNTNNNDNEGRNQGAQFICTTFRPELLQLSGDKFYGVTFSNKVSSVNEINKEEAMSFVEGQQQQQQQLQQQQQV</sequence>
<feature type="region of interest" description="Disordered" evidence="10">
    <location>
        <begin position="1063"/>
        <end position="1082"/>
    </location>
</feature>
<organism evidence="13 14">
    <name type="scientific">Candida dubliniensis (strain CD36 / ATCC MYA-646 / CBS 7987 / NCPF 3949 / NRRL Y-17841)</name>
    <name type="common">Yeast</name>
    <dbReference type="NCBI Taxonomy" id="573826"/>
    <lineage>
        <taxon>Eukaryota</taxon>
        <taxon>Fungi</taxon>
        <taxon>Dikarya</taxon>
        <taxon>Ascomycota</taxon>
        <taxon>Saccharomycotina</taxon>
        <taxon>Pichiomycetes</taxon>
        <taxon>Debaryomycetaceae</taxon>
        <taxon>Candida/Lodderomyces clade</taxon>
        <taxon>Candida</taxon>
    </lineage>
</organism>
<dbReference type="GO" id="GO:0007059">
    <property type="term" value="P:chromosome segregation"/>
    <property type="evidence" value="ECO:0007669"/>
    <property type="project" value="UniProtKB-ARBA"/>
</dbReference>
<accession>B9WDN4</accession>
<reference evidence="13 14" key="1">
    <citation type="journal article" date="2009" name="Genome Res.">
        <title>Comparative genomics of the fungal pathogens Candida dubliniensis and Candida albicans.</title>
        <authorList>
            <person name="Jackson A.P."/>
            <person name="Gamble J.A."/>
            <person name="Yeomans T."/>
            <person name="Moran G.P."/>
            <person name="Saunders D."/>
            <person name="Harris D."/>
            <person name="Aslett M."/>
            <person name="Barrell J.F."/>
            <person name="Butler G."/>
            <person name="Citiulo F."/>
            <person name="Coleman D.C."/>
            <person name="de Groot P.W.J."/>
            <person name="Goodwin T.J."/>
            <person name="Quail M.A."/>
            <person name="McQuillan J."/>
            <person name="Munro C.A."/>
            <person name="Pain A."/>
            <person name="Poulter R.T."/>
            <person name="Rajandream M.A."/>
            <person name="Renauld H."/>
            <person name="Spiering M.J."/>
            <person name="Tivey A."/>
            <person name="Gow N.A.R."/>
            <person name="Barrell B."/>
            <person name="Sullivan D.J."/>
            <person name="Berriman M."/>
        </authorList>
    </citation>
    <scope>NUCLEOTIDE SEQUENCE [LARGE SCALE GENOMIC DNA]</scope>
    <source>
        <strain evidence="14">CD36 / ATCC MYA-646 / CBS 7987 / NCPF 3949 / NRRL Y-17841</strain>
    </source>
</reference>
<feature type="coiled-coil region" evidence="9">
    <location>
        <begin position="185"/>
        <end position="373"/>
    </location>
</feature>
<dbReference type="Pfam" id="PF06470">
    <property type="entry name" value="SMC_hinge"/>
    <property type="match status" value="1"/>
</dbReference>
<keyword evidence="5 9" id="KW-0175">Coiled coil</keyword>
<dbReference type="Gene3D" id="1.20.1060.20">
    <property type="match status" value="1"/>
</dbReference>
<evidence type="ECO:0000256" key="7">
    <source>
        <dbReference type="ARBA" id="ARBA00023306"/>
    </source>
</evidence>
<dbReference type="PANTHER" id="PTHR43977">
    <property type="entry name" value="STRUCTURAL MAINTENANCE OF CHROMOSOMES PROTEIN 3"/>
    <property type="match status" value="1"/>
</dbReference>
<feature type="coiled-coil region" evidence="9">
    <location>
        <begin position="398"/>
        <end position="469"/>
    </location>
</feature>
<dbReference type="InterPro" id="IPR041741">
    <property type="entry name" value="SMC3_ABC_euk"/>
</dbReference>
<evidence type="ECO:0000256" key="8">
    <source>
        <dbReference type="PIRNR" id="PIRNR005719"/>
    </source>
</evidence>
<dbReference type="InterPro" id="IPR036277">
    <property type="entry name" value="SMC_hinge_sf"/>
</dbReference>
<dbReference type="Pfam" id="PF02463">
    <property type="entry name" value="SMC_N"/>
    <property type="match status" value="1"/>
</dbReference>
<dbReference type="GO" id="GO:0005694">
    <property type="term" value="C:chromosome"/>
    <property type="evidence" value="ECO:0007669"/>
    <property type="project" value="InterPro"/>
</dbReference>
<dbReference type="FunFam" id="3.40.50.300:FF:000424">
    <property type="entry name" value="Structural maintenance of chromosomes 3"/>
    <property type="match status" value="1"/>
</dbReference>
<dbReference type="PIRSF" id="PIRSF005719">
    <property type="entry name" value="SMC"/>
    <property type="match status" value="1"/>
</dbReference>
<dbReference type="EMBL" id="FM992690">
    <property type="protein sequence ID" value="CAX42790.1"/>
    <property type="molecule type" value="Genomic_DNA"/>
</dbReference>
<dbReference type="GO" id="GO:0005634">
    <property type="term" value="C:nucleus"/>
    <property type="evidence" value="ECO:0007669"/>
    <property type="project" value="UniProtKB-SubCell"/>
</dbReference>
<keyword evidence="14" id="KW-1185">Reference proteome</keyword>
<proteinExistence type="inferred from homology"/>
<dbReference type="AlphaFoldDB" id="B9WDN4"/>
<evidence type="ECO:0000256" key="1">
    <source>
        <dbReference type="ARBA" id="ARBA00004123"/>
    </source>
</evidence>